<feature type="transmembrane region" description="Helical" evidence="8">
    <location>
        <begin position="118"/>
        <end position="137"/>
    </location>
</feature>
<dbReference type="GO" id="GO:0016020">
    <property type="term" value="C:membrane"/>
    <property type="evidence" value="ECO:0007669"/>
    <property type="project" value="UniProtKB-SubCell"/>
</dbReference>
<reference evidence="11" key="1">
    <citation type="journal article" date="2021" name="J Fungi (Basel)">
        <title>Virulence traits and population genomics of the black yeast Aureobasidium melanogenum.</title>
        <authorList>
            <person name="Cernosa A."/>
            <person name="Sun X."/>
            <person name="Gostincar C."/>
            <person name="Fang C."/>
            <person name="Gunde-Cimerman N."/>
            <person name="Song Z."/>
        </authorList>
    </citation>
    <scope>NUCLEOTIDE SEQUENCE</scope>
    <source>
        <strain evidence="11">EXF-9911</strain>
    </source>
</reference>
<keyword evidence="3" id="KW-0813">Transport</keyword>
<feature type="compositionally biased region" description="Basic and acidic residues" evidence="7">
    <location>
        <begin position="1347"/>
        <end position="1360"/>
    </location>
</feature>
<feature type="transmembrane region" description="Helical" evidence="8">
    <location>
        <begin position="188"/>
        <end position="211"/>
    </location>
</feature>
<feature type="compositionally biased region" description="Pro residues" evidence="7">
    <location>
        <begin position="1268"/>
        <end position="1278"/>
    </location>
</feature>
<comment type="similarity">
    <text evidence="2">Belongs to the Ca(2+):cation antiporter (CaCA) (TC 2.A.19) family.</text>
</comment>
<keyword evidence="6 8" id="KW-0472">Membrane</keyword>
<feature type="region of interest" description="Disordered" evidence="7">
    <location>
        <begin position="1513"/>
        <end position="1535"/>
    </location>
</feature>
<keyword evidence="5 8" id="KW-1133">Transmembrane helix</keyword>
<dbReference type="InterPro" id="IPR054464">
    <property type="entry name" value="ULD_fung"/>
</dbReference>
<dbReference type="PANTHER" id="PTHR12266:SF0">
    <property type="entry name" value="MITOCHONDRIAL SODIUM_CALCIUM EXCHANGER PROTEIN"/>
    <property type="match status" value="1"/>
</dbReference>
<feature type="transmembrane region" description="Helical" evidence="8">
    <location>
        <begin position="939"/>
        <end position="966"/>
    </location>
</feature>
<dbReference type="EMBL" id="JAHFXF010000007">
    <property type="protein sequence ID" value="KAG9700948.1"/>
    <property type="molecule type" value="Genomic_DNA"/>
</dbReference>
<feature type="compositionally biased region" description="Pro residues" evidence="7">
    <location>
        <begin position="1361"/>
        <end position="1371"/>
    </location>
</feature>
<name>A0A9P8EZ12_AURME</name>
<feature type="region of interest" description="Disordered" evidence="7">
    <location>
        <begin position="602"/>
        <end position="621"/>
    </location>
</feature>
<evidence type="ECO:0000256" key="8">
    <source>
        <dbReference type="SAM" id="Phobius"/>
    </source>
</evidence>
<evidence type="ECO:0000313" key="11">
    <source>
        <dbReference type="EMBL" id="KAG9700948.1"/>
    </source>
</evidence>
<feature type="compositionally biased region" description="Basic and acidic residues" evidence="7">
    <location>
        <begin position="1139"/>
        <end position="1149"/>
    </location>
</feature>
<feature type="compositionally biased region" description="Polar residues" evidence="7">
    <location>
        <begin position="1099"/>
        <end position="1115"/>
    </location>
</feature>
<evidence type="ECO:0000259" key="9">
    <source>
        <dbReference type="Pfam" id="PF01699"/>
    </source>
</evidence>
<feature type="region of interest" description="Disordered" evidence="7">
    <location>
        <begin position="1836"/>
        <end position="1892"/>
    </location>
</feature>
<dbReference type="PANTHER" id="PTHR12266">
    <property type="entry name" value="NA+/CA2+ K+ INDEPENDENT EXCHANGER"/>
    <property type="match status" value="1"/>
</dbReference>
<feature type="transmembrane region" description="Helical" evidence="8">
    <location>
        <begin position="840"/>
        <end position="862"/>
    </location>
</feature>
<feature type="transmembrane region" description="Helical" evidence="8">
    <location>
        <begin position="149"/>
        <end position="168"/>
    </location>
</feature>
<evidence type="ECO:0000256" key="4">
    <source>
        <dbReference type="ARBA" id="ARBA00022692"/>
    </source>
</evidence>
<feature type="domain" description="Sodium/calcium exchanger membrane region" evidence="9">
    <location>
        <begin position="125"/>
        <end position="264"/>
    </location>
</feature>
<feature type="region of interest" description="Disordered" evidence="7">
    <location>
        <begin position="295"/>
        <end position="324"/>
    </location>
</feature>
<feature type="compositionally biased region" description="Polar residues" evidence="7">
    <location>
        <begin position="1066"/>
        <end position="1075"/>
    </location>
</feature>
<organism evidence="11 12">
    <name type="scientific">Aureobasidium melanogenum</name>
    <name type="common">Aureobasidium pullulans var. melanogenum</name>
    <dbReference type="NCBI Taxonomy" id="46634"/>
    <lineage>
        <taxon>Eukaryota</taxon>
        <taxon>Fungi</taxon>
        <taxon>Dikarya</taxon>
        <taxon>Ascomycota</taxon>
        <taxon>Pezizomycotina</taxon>
        <taxon>Dothideomycetes</taxon>
        <taxon>Dothideomycetidae</taxon>
        <taxon>Dothideales</taxon>
        <taxon>Saccotheciaceae</taxon>
        <taxon>Aureobasidium</taxon>
    </lineage>
</organism>
<dbReference type="Gene3D" id="1.20.1420.30">
    <property type="entry name" value="NCX, central ion-binding region"/>
    <property type="match status" value="2"/>
</dbReference>
<feature type="transmembrane region" description="Helical" evidence="8">
    <location>
        <begin position="28"/>
        <end position="46"/>
    </location>
</feature>
<comment type="caution">
    <text evidence="11">The sequence shown here is derived from an EMBL/GenBank/DDBJ whole genome shotgun (WGS) entry which is preliminary data.</text>
</comment>
<evidence type="ECO:0000313" key="12">
    <source>
        <dbReference type="Proteomes" id="UP000779574"/>
    </source>
</evidence>
<evidence type="ECO:0000259" key="10">
    <source>
        <dbReference type="Pfam" id="PF22893"/>
    </source>
</evidence>
<dbReference type="InterPro" id="IPR004837">
    <property type="entry name" value="NaCa_Exmemb"/>
</dbReference>
<reference evidence="11" key="2">
    <citation type="submission" date="2021-08" db="EMBL/GenBank/DDBJ databases">
        <authorList>
            <person name="Gostincar C."/>
            <person name="Sun X."/>
            <person name="Song Z."/>
            <person name="Gunde-Cimerman N."/>
        </authorList>
    </citation>
    <scope>NUCLEOTIDE SEQUENCE</scope>
    <source>
        <strain evidence="11">EXF-9911</strain>
    </source>
</reference>
<feature type="region of interest" description="Disordered" evidence="7">
    <location>
        <begin position="1065"/>
        <end position="1189"/>
    </location>
</feature>
<evidence type="ECO:0000256" key="3">
    <source>
        <dbReference type="ARBA" id="ARBA00022448"/>
    </source>
</evidence>
<evidence type="ECO:0000256" key="1">
    <source>
        <dbReference type="ARBA" id="ARBA00004141"/>
    </source>
</evidence>
<dbReference type="InterPro" id="IPR044880">
    <property type="entry name" value="NCX_ion-bd_dom_sf"/>
</dbReference>
<dbReference type="GO" id="GO:0008324">
    <property type="term" value="F:monoatomic cation transmembrane transporter activity"/>
    <property type="evidence" value="ECO:0007669"/>
    <property type="project" value="TreeGrafter"/>
</dbReference>
<proteinExistence type="inferred from homology"/>
<feature type="transmembrane region" description="Helical" evidence="8">
    <location>
        <begin position="986"/>
        <end position="1011"/>
    </location>
</feature>
<evidence type="ECO:0000256" key="5">
    <source>
        <dbReference type="ARBA" id="ARBA00022989"/>
    </source>
</evidence>
<feature type="compositionally biased region" description="Low complexity" evidence="7">
    <location>
        <begin position="609"/>
        <end position="621"/>
    </location>
</feature>
<feature type="compositionally biased region" description="Low complexity" evidence="7">
    <location>
        <begin position="1123"/>
        <end position="1133"/>
    </location>
</feature>
<feature type="compositionally biased region" description="Acidic residues" evidence="7">
    <location>
        <begin position="295"/>
        <end position="308"/>
    </location>
</feature>
<dbReference type="InterPro" id="IPR051359">
    <property type="entry name" value="CaCA_antiporter"/>
</dbReference>
<feature type="compositionally biased region" description="Pro residues" evidence="7">
    <location>
        <begin position="1665"/>
        <end position="1684"/>
    </location>
</feature>
<feature type="transmembrane region" description="Helical" evidence="8">
    <location>
        <begin position="245"/>
        <end position="269"/>
    </location>
</feature>
<feature type="compositionally biased region" description="Basic and acidic residues" evidence="7">
    <location>
        <begin position="736"/>
        <end position="750"/>
    </location>
</feature>
<sequence>MTSLHHLYPKYRAHASSRLHRRRYSPQSFVYTVLLFSLLGLAGYLYRSDLDIQHSPQSYSTLHRRDVGSFASSDEECRLVHTATDQCHYIIKHCPAEDPGFYSYLSLFYCSMPHAKPIAFLTLVSWLGLLFSTIGIAASDFFCINLSTIATILGMSESMAGVTFLAFGNGSPDVFSTFAAFSTNSSSLAIGELFGAAGFITAVVAGSMALVRPFRVAKKAFIRDVGFFTVAAAFSLSFLWDGKLHLWECIIMVVFYLFYVAFVVVWHWWMGVRRRRRERNAAVRGHFLVPGSEEVDAEENYHDADDEETTTRPSFSRGPSADDFSILERGDTPTIIEPYEDEDDDEVRDRWLGELKSNMRLTRPGPSSRRNTLTPIRPSLVGALEFQAVLKSLQKARSHQTIPMHTRRYSDDPTYTTAQQQEELSSESDPASRPPFHPTTESTSPTLERPAPDVFKNKSGRTRAVSANDAAQLRIDPRFVQKHTPRMLDIIEDEDNANPASLRPASFRSMPSGGSVRPQTPEVTVSDFDDHLANPWQASNVEENLASGHSRDRSTSSISVPIIDVSEDTMVLPSKVSRNSSPSHSPRTFGKDLYNLKIPASNNISPNTSAPSSPFPAYYEPSSASSSRPPSLYLPPASVSVASCPLTHMDDEQEEKPLRWWPYRILPPPLVLLYRLFPTIEHWRDKNWWERLLAVIAAPSMFLLIVTLPVVESNREEVEEEIDIIDPVGSRPPSINHRDGESPLSHHSDYVHPSAGPGAGSAAVATHIERDYLSVPGERDPLVSPAASSALPSPTTPSAKVQPQYWNRWLTIVQLFLAPLLIVVVIYTQYLDETDSIKPLVRPMLISLLVSVVLLIPLLLTTTPTHRPKPYNTILSMAGFVVSIAWISTIAAQVVAVLKALAVIMNMSHAIMGLTIFAVGNSLGDLVADITVARLGYPIMALSACLGGPMLNILLGIGLSGSWILIRGAEHRHAKHPGKPIHFRTYEIQVGQTLIVSGVTLLVTLIGLLIAVPLNKWVLSRKIGWVLIGVWCVSTTINVILEVLGIGESGSEEKRSMTVRFGSRRAYSSTGSQPYSHYDDYDTSYEDSVNDHHDHPGAYSTSASSESDISPNDSASIPAARAPSHSEYQSHPHPSYPPSHERSRQERPSRKARHHRPPAEYNSLPESSRHRAYPEHVSTPSDPSELSARMTHPYDHSAYSARTSYHEGQYEAHYPDHHWPGQHAHYPPTMTSSTSSTSQYSNPNALAHYDHYAYAGQHYAGQASPGNPFAPPHAPSPQPGYTYDSYTGAYHQQRPEMMMSRSMAYLPPEMQYSGYPQRPYSVPQNMMPAMMPPGYHLYQPQASSPVPDEKPAKAEKKEEPPPAPPAPPPPTAEEIKKKMEEEAALQAENLVKALKALQADEKAAAAAAAEQQAKVQAESDKIATLLADFEKQRLAREEAAAAKAAKEKAEAEAKAAREKELADAATAARVNAEKEAAAAAALAKAENEKAIAEAKAEHEKKMAEAKAAADAAEAAKKAAEEELKKNAPAPDADKAPLKFTDAVDRSFTLPWHLVKTWKGMETLIRQAFVNIERIGPHVANGHYHLLGPNNEIILPQVWDIVVQPGWDIKMQLWPLPPDPLEDKVNTGIGGFPPEPPIVERPPRPKPGRTQVSGSKSAGKRASVGPAPPPPPPAPVPHVSLPSPPPMHIPTVLAGHEDLNDPIVEIVEEGKVRGGKPRSTTNGGKKKQVPAFTRWMLGGTTRPRPKGAEKPAAGVKSYAFRHGQVTVTLNASLLLHLLSRQQTQSAGATPSDVNLPKLSATTPTIMASPGEHETQPSASTHNNMVPLASTVDKLDITSPSSIDPTKSSAVTTPIMASSGGDTERLSTSIDGRMTSTTASTDGSDTSHRTSPDLYDLPPELKRLVVHFAEDSCLPNLRLVNKELNAITTKPFGERLLAERRFMLSEYSLQGLVDLTAHPDLGPCVRKILLNTHGFTEQVREWPETIGKQMAKTRRRATWKFIKKVKKKSTGFVDTEEVVDMLSQALINTKKHGQRVTLGIFDDVVYRTDVEDDVLRKSYGSDELWEDFSPAEELHPGHWTAKGEDTFEILLEAIAQSKSSLAFLELDLAMGMRDPRGNLDEHLHLALVGEDGKIPRDLDICIKAGLDWTFRFFRRDTIHDGLVFDYEGTITETCRADEVDPDFLPDVVGLFPSQLRYDYGSGTCSLYSRCVLGRLNHAIKSEDMTEIRISSCASEAHFLVYGICELGKNKLQKLVLTDVHLFGPGVPGFIDEGNKPWPWLDGFLDLIRENCPNLRSLTMERVFFHAEDKPGRAVVVEECRTWQGVDGVLTGLTSLISEMTALDREQRRRWLEGKIDSNGNDTVETSEQ</sequence>
<dbReference type="Proteomes" id="UP000779574">
    <property type="component" value="Unassembled WGS sequence"/>
</dbReference>
<evidence type="ECO:0000256" key="7">
    <source>
        <dbReference type="SAM" id="MobiDB-lite"/>
    </source>
</evidence>
<feature type="transmembrane region" description="Helical" evidence="8">
    <location>
        <begin position="809"/>
        <end position="828"/>
    </location>
</feature>
<feature type="compositionally biased region" description="Polar residues" evidence="7">
    <location>
        <begin position="413"/>
        <end position="429"/>
    </location>
</feature>
<feature type="compositionally biased region" description="Polar residues" evidence="7">
    <location>
        <begin position="1836"/>
        <end position="1854"/>
    </location>
</feature>
<dbReference type="GO" id="GO:0006874">
    <property type="term" value="P:intracellular calcium ion homeostasis"/>
    <property type="evidence" value="ECO:0007669"/>
    <property type="project" value="TreeGrafter"/>
</dbReference>
<dbReference type="Pfam" id="PF22893">
    <property type="entry name" value="ULD_2"/>
    <property type="match status" value="1"/>
</dbReference>
<feature type="region of interest" description="Disordered" evidence="7">
    <location>
        <begin position="1333"/>
        <end position="1373"/>
    </location>
</feature>
<feature type="domain" description="Ubiquitin-like" evidence="10">
    <location>
        <begin position="1533"/>
        <end position="1615"/>
    </location>
</feature>
<feature type="transmembrane region" description="Helical" evidence="8">
    <location>
        <begin position="220"/>
        <end position="239"/>
    </location>
</feature>
<evidence type="ECO:0000256" key="6">
    <source>
        <dbReference type="ARBA" id="ARBA00023136"/>
    </source>
</evidence>
<feature type="region of interest" description="Disordered" evidence="7">
    <location>
        <begin position="395"/>
        <end position="468"/>
    </location>
</feature>
<protein>
    <recommendedName>
        <fullName evidence="13">Sodium/calcium exchanger protein</fullName>
    </recommendedName>
</protein>
<evidence type="ECO:0008006" key="13">
    <source>
        <dbReference type="Google" id="ProtNLM"/>
    </source>
</evidence>
<feature type="non-terminal residue" evidence="11">
    <location>
        <position position="1"/>
    </location>
</feature>
<feature type="region of interest" description="Disordered" evidence="7">
    <location>
        <begin position="1621"/>
        <end position="1684"/>
    </location>
</feature>
<feature type="domain" description="Sodium/calcium exchanger membrane region" evidence="9">
    <location>
        <begin position="876"/>
        <end position="1038"/>
    </location>
</feature>
<keyword evidence="4 8" id="KW-0812">Transmembrane</keyword>
<feature type="transmembrane region" description="Helical" evidence="8">
    <location>
        <begin position="874"/>
        <end position="898"/>
    </location>
</feature>
<feature type="transmembrane region" description="Helical" evidence="8">
    <location>
        <begin position="1023"/>
        <end position="1047"/>
    </location>
</feature>
<accession>A0A9P8EZ12</accession>
<feature type="region of interest" description="Disordered" evidence="7">
    <location>
        <begin position="729"/>
        <end position="751"/>
    </location>
</feature>
<feature type="transmembrane region" description="Helical" evidence="8">
    <location>
        <begin position="910"/>
        <end position="933"/>
    </location>
</feature>
<feature type="region of interest" description="Disordered" evidence="7">
    <location>
        <begin position="1263"/>
        <end position="1286"/>
    </location>
</feature>
<comment type="subcellular location">
    <subcellularLocation>
        <location evidence="1">Membrane</location>
        <topology evidence="1">Multi-pass membrane protein</topology>
    </subcellularLocation>
</comment>
<evidence type="ECO:0000256" key="2">
    <source>
        <dbReference type="ARBA" id="ARBA00008170"/>
    </source>
</evidence>
<feature type="region of interest" description="Disordered" evidence="7">
    <location>
        <begin position="494"/>
        <end position="520"/>
    </location>
</feature>
<feature type="region of interest" description="Disordered" evidence="7">
    <location>
        <begin position="1217"/>
        <end position="1242"/>
    </location>
</feature>
<dbReference type="Pfam" id="PF01699">
    <property type="entry name" value="Na_Ca_ex"/>
    <property type="match status" value="2"/>
</dbReference>
<feature type="compositionally biased region" description="Low complexity" evidence="7">
    <location>
        <begin position="1873"/>
        <end position="1882"/>
    </location>
</feature>
<gene>
    <name evidence="11" type="ORF">KCU76_g379</name>
</gene>